<sequence length="252" mass="28622">MLRAVNTAFTVLDETDDYIVVDKPAPLQIHPGAPNGTPTLWHGLKDLLAYEIANGGQVSIVNRLDRETSGTVLVAKHAASARLFGMAMQERKIHKTYHAIVHGWPEWESLDLNAPILRKGEVTESPIWVKQMVHDDGAPCETLFRTLRRVEHERAGKLALVEARPVTGRMHQIRVHLSHLGLPILGDKIYGLDERCYLEFIETSWTPELEARHFFSRQALHSHQLEIEAEGFRGKWECEVPGEMREFLNLDS</sequence>
<dbReference type="Pfam" id="PF00849">
    <property type="entry name" value="PseudoU_synth_2"/>
    <property type="match status" value="1"/>
</dbReference>
<dbReference type="Proteomes" id="UP000321577">
    <property type="component" value="Unassembled WGS sequence"/>
</dbReference>
<dbReference type="AlphaFoldDB" id="A0A512MFP1"/>
<evidence type="ECO:0000256" key="1">
    <source>
        <dbReference type="ARBA" id="ARBA00010876"/>
    </source>
</evidence>
<dbReference type="CDD" id="cd02869">
    <property type="entry name" value="PseudoU_synth_RluA_like"/>
    <property type="match status" value="1"/>
</dbReference>
<organism evidence="3 4">
    <name type="scientific">Brevifollis gellanilyticus</name>
    <dbReference type="NCBI Taxonomy" id="748831"/>
    <lineage>
        <taxon>Bacteria</taxon>
        <taxon>Pseudomonadati</taxon>
        <taxon>Verrucomicrobiota</taxon>
        <taxon>Verrucomicrobiia</taxon>
        <taxon>Verrucomicrobiales</taxon>
        <taxon>Verrucomicrobiaceae</taxon>
    </lineage>
</organism>
<dbReference type="InterPro" id="IPR006145">
    <property type="entry name" value="PsdUridine_synth_RsuA/RluA"/>
</dbReference>
<dbReference type="GO" id="GO:0009982">
    <property type="term" value="F:pseudouridine synthase activity"/>
    <property type="evidence" value="ECO:0007669"/>
    <property type="project" value="InterPro"/>
</dbReference>
<reference evidence="3 4" key="1">
    <citation type="submission" date="2019-07" db="EMBL/GenBank/DDBJ databases">
        <title>Whole genome shotgun sequence of Brevifollis gellanilyticus NBRC 108608.</title>
        <authorList>
            <person name="Hosoyama A."/>
            <person name="Uohara A."/>
            <person name="Ohji S."/>
            <person name="Ichikawa N."/>
        </authorList>
    </citation>
    <scope>NUCLEOTIDE SEQUENCE [LARGE SCALE GENOMIC DNA]</scope>
    <source>
        <strain evidence="3 4">NBRC 108608</strain>
    </source>
</reference>
<evidence type="ECO:0000259" key="2">
    <source>
        <dbReference type="Pfam" id="PF00849"/>
    </source>
</evidence>
<name>A0A512MFP1_9BACT</name>
<protein>
    <submittedName>
        <fullName evidence="3">RNA pseudouridine synthase</fullName>
    </submittedName>
</protein>
<dbReference type="OrthoDB" id="9807829at2"/>
<dbReference type="GO" id="GO:0000455">
    <property type="term" value="P:enzyme-directed rRNA pseudouridine synthesis"/>
    <property type="evidence" value="ECO:0007669"/>
    <property type="project" value="TreeGrafter"/>
</dbReference>
<comment type="similarity">
    <text evidence="1">Belongs to the pseudouridine synthase RluA family.</text>
</comment>
<proteinExistence type="inferred from homology"/>
<feature type="domain" description="Pseudouridine synthase RsuA/RluA-like" evidence="2">
    <location>
        <begin position="17"/>
        <end position="179"/>
    </location>
</feature>
<comment type="caution">
    <text evidence="3">The sequence shown here is derived from an EMBL/GenBank/DDBJ whole genome shotgun (WGS) entry which is preliminary data.</text>
</comment>
<dbReference type="PANTHER" id="PTHR21600">
    <property type="entry name" value="MITOCHONDRIAL RNA PSEUDOURIDINE SYNTHASE"/>
    <property type="match status" value="1"/>
</dbReference>
<dbReference type="InterPro" id="IPR050188">
    <property type="entry name" value="RluA_PseudoU_synthase"/>
</dbReference>
<dbReference type="RefSeq" id="WP_146854581.1">
    <property type="nucleotide sequence ID" value="NZ_BKAG01000052.1"/>
</dbReference>
<evidence type="ECO:0000313" key="4">
    <source>
        <dbReference type="Proteomes" id="UP000321577"/>
    </source>
</evidence>
<keyword evidence="4" id="KW-1185">Reference proteome</keyword>
<dbReference type="GO" id="GO:0003723">
    <property type="term" value="F:RNA binding"/>
    <property type="evidence" value="ECO:0007669"/>
    <property type="project" value="InterPro"/>
</dbReference>
<dbReference type="Gene3D" id="3.30.2350.10">
    <property type="entry name" value="Pseudouridine synthase"/>
    <property type="match status" value="1"/>
</dbReference>
<gene>
    <name evidence="3" type="ORF">BGE01nite_48550</name>
</gene>
<dbReference type="SUPFAM" id="SSF55120">
    <property type="entry name" value="Pseudouridine synthase"/>
    <property type="match status" value="1"/>
</dbReference>
<dbReference type="GO" id="GO:0140098">
    <property type="term" value="F:catalytic activity, acting on RNA"/>
    <property type="evidence" value="ECO:0007669"/>
    <property type="project" value="UniProtKB-ARBA"/>
</dbReference>
<evidence type="ECO:0000313" key="3">
    <source>
        <dbReference type="EMBL" id="GEP45564.1"/>
    </source>
</evidence>
<dbReference type="InterPro" id="IPR020103">
    <property type="entry name" value="PsdUridine_synth_cat_dom_sf"/>
</dbReference>
<dbReference type="PANTHER" id="PTHR21600:SF87">
    <property type="entry name" value="RNA PSEUDOURIDYLATE SYNTHASE DOMAIN-CONTAINING PROTEIN 1"/>
    <property type="match status" value="1"/>
</dbReference>
<dbReference type="EMBL" id="BKAG01000052">
    <property type="protein sequence ID" value="GEP45564.1"/>
    <property type="molecule type" value="Genomic_DNA"/>
</dbReference>
<accession>A0A512MFP1</accession>